<organism evidence="1 2">
    <name type="scientific">Streblomastix strix</name>
    <dbReference type="NCBI Taxonomy" id="222440"/>
    <lineage>
        <taxon>Eukaryota</taxon>
        <taxon>Metamonada</taxon>
        <taxon>Preaxostyla</taxon>
        <taxon>Oxymonadida</taxon>
        <taxon>Streblomastigidae</taxon>
        <taxon>Streblomastix</taxon>
    </lineage>
</organism>
<accession>A0A5J4X4F4</accession>
<reference evidence="1 2" key="1">
    <citation type="submission" date="2019-03" db="EMBL/GenBank/DDBJ databases">
        <title>Single cell metagenomics reveals metabolic interactions within the superorganism composed of flagellate Streblomastix strix and complex community of Bacteroidetes bacteria on its surface.</title>
        <authorList>
            <person name="Treitli S.C."/>
            <person name="Kolisko M."/>
            <person name="Husnik F."/>
            <person name="Keeling P."/>
            <person name="Hampl V."/>
        </authorList>
    </citation>
    <scope>NUCLEOTIDE SEQUENCE [LARGE SCALE GENOMIC DNA]</scope>
    <source>
        <strain evidence="1">ST1C</strain>
    </source>
</reference>
<gene>
    <name evidence="1" type="ORF">EZS28_002921</name>
</gene>
<evidence type="ECO:0000313" key="2">
    <source>
        <dbReference type="Proteomes" id="UP000324800"/>
    </source>
</evidence>
<protein>
    <submittedName>
        <fullName evidence="1">Uncharacterized protein</fullName>
    </submittedName>
</protein>
<dbReference type="AlphaFoldDB" id="A0A5J4X4F4"/>
<dbReference type="EMBL" id="SNRW01000372">
    <property type="protein sequence ID" value="KAA6401555.1"/>
    <property type="molecule type" value="Genomic_DNA"/>
</dbReference>
<sequence>MSLNPQNIDKLNSVQFSIPIIDPTKAKEISDVQRYFPTEIQTSSDIYSLKTLQIVELGGLNITQTLWWQTQYNLIFALICTLNGQLFIIDMSQQTYIVINYRGRKENEKQGDIGFIGMHITKMRIKDEEESEYNKNIINEKKDGNEQQKGKSLYQDVIQHTPLSNHKTDLLIQTSTFEIFLLPLESEDGELLFHIGSVANKENSFIFIEKKNEKTQKDNIKERMSVNKTDNEKDVRILDQNISVRLHLRRVMIRQLNTGLRLNPVGELFLFSLHYNERNKKN</sequence>
<name>A0A5J4X4F4_9EUKA</name>
<proteinExistence type="predicted"/>
<evidence type="ECO:0000313" key="1">
    <source>
        <dbReference type="EMBL" id="KAA6401555.1"/>
    </source>
</evidence>
<comment type="caution">
    <text evidence="1">The sequence shown here is derived from an EMBL/GenBank/DDBJ whole genome shotgun (WGS) entry which is preliminary data.</text>
</comment>
<dbReference type="Proteomes" id="UP000324800">
    <property type="component" value="Unassembled WGS sequence"/>
</dbReference>